<gene>
    <name evidence="2" type="ORF">HDA37_002853</name>
</gene>
<dbReference type="Proteomes" id="UP000549695">
    <property type="component" value="Unassembled WGS sequence"/>
</dbReference>
<evidence type="ECO:0000313" key="2">
    <source>
        <dbReference type="EMBL" id="NYG02568.1"/>
    </source>
</evidence>
<dbReference type="PANTHER" id="PTHR43031">
    <property type="entry name" value="FAD-DEPENDENT OXIDOREDUCTASE"/>
    <property type="match status" value="1"/>
</dbReference>
<feature type="domain" description="Rhodanese" evidence="1">
    <location>
        <begin position="19"/>
        <end position="104"/>
    </location>
</feature>
<comment type="caution">
    <text evidence="2">The sequence shown here is derived from an EMBL/GenBank/DDBJ whole genome shotgun (WGS) entry which is preliminary data.</text>
</comment>
<organism evidence="2 3">
    <name type="scientific">Pseudonocardia alni</name>
    <name type="common">Amycolata alni</name>
    <dbReference type="NCBI Taxonomy" id="33907"/>
    <lineage>
        <taxon>Bacteria</taxon>
        <taxon>Bacillati</taxon>
        <taxon>Actinomycetota</taxon>
        <taxon>Actinomycetes</taxon>
        <taxon>Pseudonocardiales</taxon>
        <taxon>Pseudonocardiaceae</taxon>
        <taxon>Pseudonocardia</taxon>
    </lineage>
</organism>
<evidence type="ECO:0000259" key="1">
    <source>
        <dbReference type="PROSITE" id="PS50206"/>
    </source>
</evidence>
<dbReference type="InterPro" id="IPR050229">
    <property type="entry name" value="GlpE_sulfurtransferase"/>
</dbReference>
<sequence>MTTPDQIPQTDPVDARELAAGGALLLDVREPAEWSAGHIEGAVHTPLGELDPMAFDRDRMVVAVCRSGNRSGRAAAALADAGVDVRNLAGGMTAWSEAGLPFVDDDGEPGTVA</sequence>
<evidence type="ECO:0000313" key="3">
    <source>
        <dbReference type="Proteomes" id="UP000549695"/>
    </source>
</evidence>
<dbReference type="AlphaFoldDB" id="A0A852W070"/>
<dbReference type="InterPro" id="IPR036873">
    <property type="entry name" value="Rhodanese-like_dom_sf"/>
</dbReference>
<dbReference type="SMART" id="SM00450">
    <property type="entry name" value="RHOD"/>
    <property type="match status" value="1"/>
</dbReference>
<dbReference type="EMBL" id="JACCCZ010000001">
    <property type="protein sequence ID" value="NYG02568.1"/>
    <property type="molecule type" value="Genomic_DNA"/>
</dbReference>
<dbReference type="InterPro" id="IPR001763">
    <property type="entry name" value="Rhodanese-like_dom"/>
</dbReference>
<dbReference type="Pfam" id="PF00581">
    <property type="entry name" value="Rhodanese"/>
    <property type="match status" value="1"/>
</dbReference>
<reference evidence="2 3" key="1">
    <citation type="submission" date="2020-07" db="EMBL/GenBank/DDBJ databases">
        <title>Sequencing the genomes of 1000 actinobacteria strains.</title>
        <authorList>
            <person name="Klenk H.-P."/>
        </authorList>
    </citation>
    <scope>NUCLEOTIDE SEQUENCE [LARGE SCALE GENOMIC DNA]</scope>
    <source>
        <strain evidence="2 3">DSM 44749</strain>
    </source>
</reference>
<proteinExistence type="predicted"/>
<keyword evidence="3" id="KW-1185">Reference proteome</keyword>
<dbReference type="GeneID" id="98052605"/>
<dbReference type="SUPFAM" id="SSF52821">
    <property type="entry name" value="Rhodanese/Cell cycle control phosphatase"/>
    <property type="match status" value="1"/>
</dbReference>
<protein>
    <submittedName>
        <fullName evidence="2">Rhodanese-related sulfurtransferase</fullName>
    </submittedName>
</protein>
<dbReference type="PANTHER" id="PTHR43031:SF1">
    <property type="entry name" value="PYRIDINE NUCLEOTIDE-DISULPHIDE OXIDOREDUCTASE"/>
    <property type="match status" value="1"/>
</dbReference>
<dbReference type="RefSeq" id="WP_179761356.1">
    <property type="nucleotide sequence ID" value="NZ_BAAAJZ010000003.1"/>
</dbReference>
<dbReference type="CDD" id="cd00158">
    <property type="entry name" value="RHOD"/>
    <property type="match status" value="1"/>
</dbReference>
<dbReference type="PROSITE" id="PS50206">
    <property type="entry name" value="RHODANESE_3"/>
    <property type="match status" value="1"/>
</dbReference>
<dbReference type="Gene3D" id="3.40.250.10">
    <property type="entry name" value="Rhodanese-like domain"/>
    <property type="match status" value="1"/>
</dbReference>
<name>A0A852W070_PSEA5</name>
<accession>A0A852W070</accession>